<evidence type="ECO:0000256" key="1">
    <source>
        <dbReference type="ARBA" id="ARBA00022801"/>
    </source>
</evidence>
<dbReference type="InterPro" id="IPR050287">
    <property type="entry name" value="MTA/SAH_deaminase"/>
</dbReference>
<dbReference type="PANTHER" id="PTHR43794:SF11">
    <property type="entry name" value="AMIDOHYDROLASE-RELATED DOMAIN-CONTAINING PROTEIN"/>
    <property type="match status" value="1"/>
</dbReference>
<evidence type="ECO:0000259" key="2">
    <source>
        <dbReference type="Pfam" id="PF01979"/>
    </source>
</evidence>
<dbReference type="PANTHER" id="PTHR43794">
    <property type="entry name" value="AMINOHYDROLASE SSNA-RELATED"/>
    <property type="match status" value="1"/>
</dbReference>
<dbReference type="EMBL" id="JGZK01000023">
    <property type="protein sequence ID" value="KFI83206.1"/>
    <property type="molecule type" value="Genomic_DNA"/>
</dbReference>
<dbReference type="EC" id="3.5.4.31" evidence="3"/>
<dbReference type="RefSeq" id="WP_044090183.1">
    <property type="nucleotide sequence ID" value="NZ_JDUW01000020.1"/>
</dbReference>
<keyword evidence="1 3" id="KW-0378">Hydrolase</keyword>
<dbReference type="eggNOG" id="COG0402">
    <property type="taxonomic scope" value="Bacteria"/>
</dbReference>
<evidence type="ECO:0000313" key="4">
    <source>
        <dbReference type="Proteomes" id="UP000028984"/>
    </source>
</evidence>
<dbReference type="InterPro" id="IPR006680">
    <property type="entry name" value="Amidohydro-rel"/>
</dbReference>
<dbReference type="Gene3D" id="2.30.40.10">
    <property type="entry name" value="Urease, subunit C, domain 1"/>
    <property type="match status" value="1"/>
</dbReference>
<dbReference type="CDD" id="cd01298">
    <property type="entry name" value="ATZ_TRZ_like"/>
    <property type="match status" value="1"/>
</dbReference>
<feature type="domain" description="Amidohydrolase-related" evidence="2">
    <location>
        <begin position="58"/>
        <end position="404"/>
    </location>
</feature>
<dbReference type="InterPro" id="IPR011059">
    <property type="entry name" value="Metal-dep_hydrolase_composite"/>
</dbReference>
<accession>A0A087CIV6</accession>
<comment type="caution">
    <text evidence="3">The sequence shown here is derived from an EMBL/GenBank/DDBJ whole genome shotgun (WGS) entry which is preliminary data.</text>
</comment>
<reference evidence="3 4" key="1">
    <citation type="submission" date="2014-03" db="EMBL/GenBank/DDBJ databases">
        <title>Genomics of Bifidobacteria.</title>
        <authorList>
            <person name="Ventura M."/>
            <person name="Milani C."/>
            <person name="Lugli G.A."/>
        </authorList>
    </citation>
    <scope>NUCLEOTIDE SEQUENCE [LARGE SCALE GENOMIC DNA]</scope>
    <source>
        <strain evidence="3 4">DSM 23975</strain>
    </source>
</reference>
<protein>
    <submittedName>
        <fullName evidence="3">Amidohydrolase</fullName>
        <ecNumber evidence="3">3.5.4.28</ecNumber>
        <ecNumber evidence="3">3.5.4.31</ecNumber>
    </submittedName>
</protein>
<evidence type="ECO:0000313" key="3">
    <source>
        <dbReference type="EMBL" id="KFI83206.1"/>
    </source>
</evidence>
<gene>
    <name evidence="3" type="ORF">BREU_2207</name>
</gene>
<dbReference type="Pfam" id="PF01979">
    <property type="entry name" value="Amidohydro_1"/>
    <property type="match status" value="1"/>
</dbReference>
<dbReference type="Gene3D" id="3.20.20.140">
    <property type="entry name" value="Metal-dependent hydrolases"/>
    <property type="match status" value="1"/>
</dbReference>
<organism evidence="3 4">
    <name type="scientific">Bifidobacterium reuteri DSM 23975</name>
    <dbReference type="NCBI Taxonomy" id="1437610"/>
    <lineage>
        <taxon>Bacteria</taxon>
        <taxon>Bacillati</taxon>
        <taxon>Actinomycetota</taxon>
        <taxon>Actinomycetes</taxon>
        <taxon>Bifidobacteriales</taxon>
        <taxon>Bifidobacteriaceae</taxon>
        <taxon>Bifidobacterium</taxon>
    </lineage>
</organism>
<dbReference type="SUPFAM" id="SSF51556">
    <property type="entry name" value="Metallo-dependent hydrolases"/>
    <property type="match status" value="1"/>
</dbReference>
<dbReference type="EC" id="3.5.4.28" evidence="3"/>
<dbReference type="STRING" id="1437610.BREU_2207"/>
<proteinExistence type="predicted"/>
<dbReference type="GO" id="GO:0050270">
    <property type="term" value="F:S-adenosylhomocysteine deaminase activity"/>
    <property type="evidence" value="ECO:0007669"/>
    <property type="project" value="UniProtKB-EC"/>
</dbReference>
<dbReference type="OrthoDB" id="3189065at2"/>
<dbReference type="InterPro" id="IPR032466">
    <property type="entry name" value="Metal_Hydrolase"/>
</dbReference>
<dbReference type="GO" id="GO:0090614">
    <property type="term" value="F:5'-methylthioadenosine deaminase activity"/>
    <property type="evidence" value="ECO:0007669"/>
    <property type="project" value="UniProtKB-EC"/>
</dbReference>
<dbReference type="AlphaFoldDB" id="A0A087CIV6"/>
<dbReference type="Proteomes" id="UP000028984">
    <property type="component" value="Unassembled WGS sequence"/>
</dbReference>
<name>A0A087CIV6_9BIFI</name>
<sequence>MIVLKNGVVLTNDKDDRVIWGGTVCITGNRITYVGDDAHAPAPQPADTVIDCEGSRLIMPGLVDLHYHTCISRGEGDWLPLMEWLDETWYPYINNIDPESAYHAAMASYCESIKAGVTCVNDMYRQLPSLARAAEDSGMRAVLSNDVMLRKFGHDNIDTAREAYEQCDGKADGRVEVYIGYEWMPKGSPELLREVRALADELDTGIHIHLNESLSEIEYSKEQFGRRPAELAYENGVLGPDCVAAHCVWLSDTEIAMMAETRTSIAHNPLSNAKLGSGIARVPDYLARGVNVGIGHDAAKCADSRDLWENIRAAAVYHRGARVDSSIMPASTVLKMATTNGNKALHHDAGSIETGRLADIVTVDLDTFAMTPLRWGDDQQLCSHLVYSNNGSYVLDSIIDGRIVMRDRQLTMVDERDVIRNATKAYLQMRERLGK</sequence>
<keyword evidence="4" id="KW-1185">Reference proteome</keyword>
<dbReference type="SUPFAM" id="SSF51338">
    <property type="entry name" value="Composite domain of metallo-dependent hydrolases"/>
    <property type="match status" value="1"/>
</dbReference>